<evidence type="ECO:0000256" key="7">
    <source>
        <dbReference type="ARBA" id="ARBA00023136"/>
    </source>
</evidence>
<comment type="subcellular location">
    <subcellularLocation>
        <location evidence="1">Cell membrane</location>
        <topology evidence="1">Multi-pass membrane protein</topology>
    </subcellularLocation>
</comment>
<reference evidence="10 11" key="1">
    <citation type="submission" date="2024-09" db="EMBL/GenBank/DDBJ databases">
        <authorList>
            <person name="Sun Q."/>
            <person name="Mori K."/>
        </authorList>
    </citation>
    <scope>NUCLEOTIDE SEQUENCE [LARGE SCALE GENOMIC DNA]</scope>
    <source>
        <strain evidence="10 11">TBRC 3947</strain>
    </source>
</reference>
<dbReference type="PANTHER" id="PTHR11795">
    <property type="entry name" value="BRANCHED-CHAIN AMINO ACID TRANSPORT SYSTEM PERMEASE PROTEIN LIVH"/>
    <property type="match status" value="1"/>
</dbReference>
<evidence type="ECO:0000256" key="6">
    <source>
        <dbReference type="ARBA" id="ARBA00022989"/>
    </source>
</evidence>
<evidence type="ECO:0000256" key="3">
    <source>
        <dbReference type="ARBA" id="ARBA00022475"/>
    </source>
</evidence>
<comment type="similarity">
    <text evidence="8">Belongs to the binding-protein-dependent transport system permease family. LivHM subfamily.</text>
</comment>
<keyword evidence="3" id="KW-1003">Cell membrane</keyword>
<evidence type="ECO:0000313" key="11">
    <source>
        <dbReference type="Proteomes" id="UP001589867"/>
    </source>
</evidence>
<evidence type="ECO:0000256" key="1">
    <source>
        <dbReference type="ARBA" id="ARBA00004651"/>
    </source>
</evidence>
<sequence length="284" mass="27917">MTVAVTALDGLAFGLLLFTVAAGLSLIFGVMDVLNLAHGSLYLAGAYCAYLFSDGSLLGLGVAIVVGALAGVAAGMVLAAAVRPLRRFGHLAQALATLGIAFGAADVFTTIFGGAPLPADPPEVLAGSVRLGVHGYPVYRLGFVVVAAGLAAGLHLLLTRTRAGVWLRATVDDPAMAAASGVPTGLVQSAAMAGGSALAIAGGVLGAPLLGPAPGVDTTVLVLSLIVVVIGGAGSIGGTLVGALLVGQVQTLGVLLAPTTAPFALFAVLLLVLTLRSRRAVRTA</sequence>
<accession>A0ABV6MC55</accession>
<dbReference type="CDD" id="cd06582">
    <property type="entry name" value="TM_PBP1_LivH_like"/>
    <property type="match status" value="1"/>
</dbReference>
<keyword evidence="5" id="KW-0029">Amino-acid transport</keyword>
<dbReference type="EMBL" id="JBHLUH010000064">
    <property type="protein sequence ID" value="MFC0532079.1"/>
    <property type="molecule type" value="Genomic_DNA"/>
</dbReference>
<dbReference type="Proteomes" id="UP001589867">
    <property type="component" value="Unassembled WGS sequence"/>
</dbReference>
<dbReference type="InterPro" id="IPR052157">
    <property type="entry name" value="BCAA_transport_permease"/>
</dbReference>
<dbReference type="RefSeq" id="WP_377257583.1">
    <property type="nucleotide sequence ID" value="NZ_JBHLUH010000064.1"/>
</dbReference>
<evidence type="ECO:0000256" key="4">
    <source>
        <dbReference type="ARBA" id="ARBA00022692"/>
    </source>
</evidence>
<keyword evidence="2" id="KW-0813">Transport</keyword>
<evidence type="ECO:0000256" key="8">
    <source>
        <dbReference type="ARBA" id="ARBA00037998"/>
    </source>
</evidence>
<evidence type="ECO:0000313" key="10">
    <source>
        <dbReference type="EMBL" id="MFC0532079.1"/>
    </source>
</evidence>
<feature type="transmembrane region" description="Helical" evidence="9">
    <location>
        <begin position="137"/>
        <end position="158"/>
    </location>
</feature>
<feature type="transmembrane region" description="Helical" evidence="9">
    <location>
        <begin position="252"/>
        <end position="275"/>
    </location>
</feature>
<feature type="transmembrane region" description="Helical" evidence="9">
    <location>
        <begin position="57"/>
        <end position="82"/>
    </location>
</feature>
<feature type="transmembrane region" description="Helical" evidence="9">
    <location>
        <begin position="94"/>
        <end position="117"/>
    </location>
</feature>
<feature type="transmembrane region" description="Helical" evidence="9">
    <location>
        <begin position="220"/>
        <end position="246"/>
    </location>
</feature>
<dbReference type="Pfam" id="PF02653">
    <property type="entry name" value="BPD_transp_2"/>
    <property type="match status" value="1"/>
</dbReference>
<evidence type="ECO:0000256" key="2">
    <source>
        <dbReference type="ARBA" id="ARBA00022448"/>
    </source>
</evidence>
<comment type="caution">
    <text evidence="10">The sequence shown here is derived from an EMBL/GenBank/DDBJ whole genome shotgun (WGS) entry which is preliminary data.</text>
</comment>
<name>A0ABV6MC55_9ACTN</name>
<protein>
    <submittedName>
        <fullName evidence="10">Branched-chain amino acid ABC transporter permease</fullName>
    </submittedName>
</protein>
<evidence type="ECO:0000256" key="5">
    <source>
        <dbReference type="ARBA" id="ARBA00022970"/>
    </source>
</evidence>
<keyword evidence="4 9" id="KW-0812">Transmembrane</keyword>
<gene>
    <name evidence="10" type="ORF">ACFFIA_30950</name>
</gene>
<keyword evidence="7 9" id="KW-0472">Membrane</keyword>
<dbReference type="PANTHER" id="PTHR11795:SF442">
    <property type="entry name" value="ABC TRANSPORTER ATP-BINDING PROTEIN"/>
    <property type="match status" value="1"/>
</dbReference>
<dbReference type="InterPro" id="IPR001851">
    <property type="entry name" value="ABC_transp_permease"/>
</dbReference>
<keyword evidence="6 9" id="KW-1133">Transmembrane helix</keyword>
<proteinExistence type="inferred from homology"/>
<evidence type="ECO:0000256" key="9">
    <source>
        <dbReference type="SAM" id="Phobius"/>
    </source>
</evidence>
<organism evidence="10 11">
    <name type="scientific">Phytohabitans kaempferiae</name>
    <dbReference type="NCBI Taxonomy" id="1620943"/>
    <lineage>
        <taxon>Bacteria</taxon>
        <taxon>Bacillati</taxon>
        <taxon>Actinomycetota</taxon>
        <taxon>Actinomycetes</taxon>
        <taxon>Micromonosporales</taxon>
        <taxon>Micromonosporaceae</taxon>
    </lineage>
</organism>
<keyword evidence="11" id="KW-1185">Reference proteome</keyword>
<feature type="transmembrane region" description="Helical" evidence="9">
    <location>
        <begin position="12"/>
        <end position="37"/>
    </location>
</feature>